<keyword evidence="3" id="KW-1185">Reference proteome</keyword>
<reference evidence="2 3" key="1">
    <citation type="submission" date="2020-09" db="EMBL/GenBank/DDBJ databases">
        <title>Flavimobilis rhizosphaerae sp. nov., isolated from rhizosphere soil of Spartina alterniflora.</title>
        <authorList>
            <person name="Hanqin C."/>
        </authorList>
    </citation>
    <scope>NUCLEOTIDE SEQUENCE [LARGE SCALE GENOMIC DNA]</scope>
    <source>
        <strain evidence="2 3">GY 10621</strain>
    </source>
</reference>
<dbReference type="RefSeq" id="WP_192279876.1">
    <property type="nucleotide sequence ID" value="NZ_JACZDF010000004.1"/>
</dbReference>
<sequence>MDTSHRPAPVRRTARVTAALVLTLALTGCGVRLETPPPSEPSLTAVEAARRAAVTDVLDVRATVLAAQDGAEGRPADILEAVLAATDVHEAQLGGVYDSGLVGVDGSPAPLPTGTASGTDAAAVVEILAQAASRARSGLETVEDPGFARLTGSIAVAHLVAARTLAASADVEAPATEFPAVATVPTALEDVPATDLVALVLADDSTGYMLEVLASRLSGPQRSAALARAATHRTRADAWARAAGLAGTTDDPRRVAYALPAGITADTPDTALIGAAEVALTTDLVTLLAVVPAASRAATLDLAADSWAAALTWGAQSVPLPGMPEHAPAQG</sequence>
<protein>
    <submittedName>
        <fullName evidence="2">DUF4439 domain-containing protein</fullName>
    </submittedName>
</protein>
<feature type="domain" description="DUF4439" evidence="1">
    <location>
        <begin position="202"/>
        <end position="325"/>
    </location>
</feature>
<dbReference type="EMBL" id="JACZDF010000004">
    <property type="protein sequence ID" value="MBD9699638.1"/>
    <property type="molecule type" value="Genomic_DNA"/>
</dbReference>
<organism evidence="2 3">
    <name type="scientific">Flavimobilis rhizosphaerae</name>
    <dbReference type="NCBI Taxonomy" id="2775421"/>
    <lineage>
        <taxon>Bacteria</taxon>
        <taxon>Bacillati</taxon>
        <taxon>Actinomycetota</taxon>
        <taxon>Actinomycetes</taxon>
        <taxon>Micrococcales</taxon>
        <taxon>Jonesiaceae</taxon>
        <taxon>Flavimobilis</taxon>
    </lineage>
</organism>
<dbReference type="InterPro" id="IPR029447">
    <property type="entry name" value="DUF4439"/>
</dbReference>
<accession>A0ABR9DRA8</accession>
<evidence type="ECO:0000313" key="2">
    <source>
        <dbReference type="EMBL" id="MBD9699638.1"/>
    </source>
</evidence>
<evidence type="ECO:0000259" key="1">
    <source>
        <dbReference type="Pfam" id="PF14530"/>
    </source>
</evidence>
<dbReference type="InterPro" id="IPR009078">
    <property type="entry name" value="Ferritin-like_SF"/>
</dbReference>
<name>A0ABR9DRA8_9MICO</name>
<dbReference type="Pfam" id="PF14530">
    <property type="entry name" value="DUF4439"/>
    <property type="match status" value="1"/>
</dbReference>
<evidence type="ECO:0000313" key="3">
    <source>
        <dbReference type="Proteomes" id="UP000642107"/>
    </source>
</evidence>
<comment type="caution">
    <text evidence="2">The sequence shown here is derived from an EMBL/GenBank/DDBJ whole genome shotgun (WGS) entry which is preliminary data.</text>
</comment>
<dbReference type="Gene3D" id="1.20.1260.10">
    <property type="match status" value="1"/>
</dbReference>
<proteinExistence type="predicted"/>
<dbReference type="InterPro" id="IPR012347">
    <property type="entry name" value="Ferritin-like"/>
</dbReference>
<gene>
    <name evidence="2" type="ORF">IGS67_09075</name>
</gene>
<dbReference type="Proteomes" id="UP000642107">
    <property type="component" value="Unassembled WGS sequence"/>
</dbReference>
<dbReference type="SUPFAM" id="SSF47240">
    <property type="entry name" value="Ferritin-like"/>
    <property type="match status" value="1"/>
</dbReference>
<dbReference type="PROSITE" id="PS51257">
    <property type="entry name" value="PROKAR_LIPOPROTEIN"/>
    <property type="match status" value="1"/>
</dbReference>